<gene>
    <name evidence="1" type="ORF">HNR72_000386</name>
</gene>
<comment type="caution">
    <text evidence="1">The sequence shown here is derived from an EMBL/GenBank/DDBJ whole genome shotgun (WGS) entry which is preliminary data.</text>
</comment>
<dbReference type="EMBL" id="JACHLX010000001">
    <property type="protein sequence ID" value="MBB5809358.1"/>
    <property type="molecule type" value="Genomic_DNA"/>
</dbReference>
<dbReference type="AlphaFoldDB" id="A0AA89PVH1"/>
<protein>
    <submittedName>
        <fullName evidence="1">Uncharacterized protein</fullName>
    </submittedName>
</protein>
<keyword evidence="2" id="KW-1185">Reference proteome</keyword>
<proteinExistence type="predicted"/>
<accession>A0AA89PVH1</accession>
<evidence type="ECO:0000313" key="1">
    <source>
        <dbReference type="EMBL" id="MBB5809358.1"/>
    </source>
</evidence>
<dbReference type="Proteomes" id="UP000579531">
    <property type="component" value="Unassembled WGS sequence"/>
</dbReference>
<organism evidence="1 2">
    <name type="scientific">Streptomyces collinus</name>
    <dbReference type="NCBI Taxonomy" id="42684"/>
    <lineage>
        <taxon>Bacteria</taxon>
        <taxon>Bacillati</taxon>
        <taxon>Actinomycetota</taxon>
        <taxon>Actinomycetes</taxon>
        <taxon>Kitasatosporales</taxon>
        <taxon>Streptomycetaceae</taxon>
        <taxon>Streptomyces</taxon>
    </lineage>
</organism>
<sequence length="37" mass="3733">MTTARYGVKSPTAASGAVLDIPVPVRGTTACSRRGQG</sequence>
<reference evidence="1 2" key="1">
    <citation type="submission" date="2020-08" db="EMBL/GenBank/DDBJ databases">
        <title>Sequencing the genomes of 1000 actinobacteria strains.</title>
        <authorList>
            <person name="Klenk H.-P."/>
        </authorList>
    </citation>
    <scope>NUCLEOTIDE SEQUENCE [LARGE SCALE GENOMIC DNA]</scope>
    <source>
        <strain evidence="1 2">DSM 40129</strain>
    </source>
</reference>
<name>A0AA89PVH1_STRCU</name>
<evidence type="ECO:0000313" key="2">
    <source>
        <dbReference type="Proteomes" id="UP000579531"/>
    </source>
</evidence>